<evidence type="ECO:0000313" key="2">
    <source>
        <dbReference type="EMBL" id="RNF82235.1"/>
    </source>
</evidence>
<dbReference type="AlphaFoldDB" id="A0A3M8SNH7"/>
<gene>
    <name evidence="2" type="ORF">EER27_15065</name>
</gene>
<dbReference type="Pfam" id="PF09361">
    <property type="entry name" value="Phasin_2"/>
    <property type="match status" value="1"/>
</dbReference>
<accession>A0A3M8SNH7</accession>
<evidence type="ECO:0000313" key="3">
    <source>
        <dbReference type="Proteomes" id="UP000267049"/>
    </source>
</evidence>
<comment type="caution">
    <text evidence="2">The sequence shown here is derived from an EMBL/GenBank/DDBJ whole genome shotgun (WGS) entry which is preliminary data.</text>
</comment>
<dbReference type="InterPro" id="IPR018968">
    <property type="entry name" value="Phasin"/>
</dbReference>
<keyword evidence="3" id="KW-1185">Reference proteome</keyword>
<sequence length="138" mass="14722">MYQQFNEQFVAATRQFADTAAQINRIALENAEAVFGLQLAALEERATATFAFFGEATEARDIDGLKTLWPKGVQLARENLERAVSTGQEVIGRSTKTNQAIGEIAKNQFEAAAKTTQANVETAAKAASKVAASAGAVK</sequence>
<organism evidence="2 3">
    <name type="scientific">Montanilutibacter psychrotolerans</name>
    <dbReference type="NCBI Taxonomy" id="1327343"/>
    <lineage>
        <taxon>Bacteria</taxon>
        <taxon>Pseudomonadati</taxon>
        <taxon>Pseudomonadota</taxon>
        <taxon>Gammaproteobacteria</taxon>
        <taxon>Lysobacterales</taxon>
        <taxon>Lysobacteraceae</taxon>
        <taxon>Montanilutibacter</taxon>
    </lineage>
</organism>
<reference evidence="2 3" key="1">
    <citation type="submission" date="2018-11" db="EMBL/GenBank/DDBJ databases">
        <title>Lysobacter cryohumiis sp. nov., isolated from soil in the Tianshan Mountains, Xinjiang, China.</title>
        <authorList>
            <person name="Luo Y."/>
            <person name="Sheng H."/>
        </authorList>
    </citation>
    <scope>NUCLEOTIDE SEQUENCE [LARGE SCALE GENOMIC DNA]</scope>
    <source>
        <strain evidence="2 3">ZS60</strain>
    </source>
</reference>
<dbReference type="EMBL" id="RIBS01000009">
    <property type="protein sequence ID" value="RNF82235.1"/>
    <property type="molecule type" value="Genomic_DNA"/>
</dbReference>
<dbReference type="RefSeq" id="WP_123088962.1">
    <property type="nucleotide sequence ID" value="NZ_RIBS01000009.1"/>
</dbReference>
<name>A0A3M8SNH7_9GAMM</name>
<dbReference type="OrthoDB" id="6058047at2"/>
<evidence type="ECO:0000259" key="1">
    <source>
        <dbReference type="Pfam" id="PF09361"/>
    </source>
</evidence>
<dbReference type="Proteomes" id="UP000267049">
    <property type="component" value="Unassembled WGS sequence"/>
</dbReference>
<protein>
    <submittedName>
        <fullName evidence="2">Phasin family protein</fullName>
    </submittedName>
</protein>
<proteinExistence type="predicted"/>
<feature type="domain" description="Phasin" evidence="1">
    <location>
        <begin position="7"/>
        <end position="109"/>
    </location>
</feature>